<dbReference type="GO" id="GO:0016020">
    <property type="term" value="C:membrane"/>
    <property type="evidence" value="ECO:0007669"/>
    <property type="project" value="GOC"/>
</dbReference>
<keyword evidence="2" id="KW-0255">Endonuclease</keyword>
<keyword evidence="2" id="KW-0269">Exonuclease</keyword>
<dbReference type="GO" id="GO:0004519">
    <property type="term" value="F:endonuclease activity"/>
    <property type="evidence" value="ECO:0007669"/>
    <property type="project" value="UniProtKB-KW"/>
</dbReference>
<feature type="domain" description="Endonuclease/exonuclease/phosphatase" evidence="1">
    <location>
        <begin position="4"/>
        <end position="231"/>
    </location>
</feature>
<gene>
    <name evidence="2" type="ORF">GGQ61_004135</name>
</gene>
<dbReference type="InterPro" id="IPR005135">
    <property type="entry name" value="Endo/exonuclease/phosphatase"/>
</dbReference>
<protein>
    <submittedName>
        <fullName evidence="2">Endonuclease/exonuclease/phosphatase family metal-dependent hydrolase</fullName>
    </submittedName>
</protein>
<evidence type="ECO:0000259" key="1">
    <source>
        <dbReference type="Pfam" id="PF03372"/>
    </source>
</evidence>
<dbReference type="Pfam" id="PF03372">
    <property type="entry name" value="Exo_endo_phos"/>
    <property type="match status" value="1"/>
</dbReference>
<dbReference type="InterPro" id="IPR036691">
    <property type="entry name" value="Endo/exonu/phosph_ase_sf"/>
</dbReference>
<dbReference type="PANTHER" id="PTHR14859">
    <property type="entry name" value="CALCOFLUOR WHITE HYPERSENSITIVE PROTEIN PRECURSOR"/>
    <property type="match status" value="1"/>
</dbReference>
<dbReference type="PANTHER" id="PTHR14859:SF15">
    <property type="entry name" value="ENDONUCLEASE_EXONUCLEASE_PHOSPHATASE DOMAIN-CONTAINING PROTEIN"/>
    <property type="match status" value="1"/>
</dbReference>
<accession>A0A840A7F3</accession>
<dbReference type="Proteomes" id="UP000530564">
    <property type="component" value="Unassembled WGS sequence"/>
</dbReference>
<dbReference type="RefSeq" id="WP_183776900.1">
    <property type="nucleotide sequence ID" value="NZ_JACIDK010000010.1"/>
</dbReference>
<dbReference type="GO" id="GO:0006506">
    <property type="term" value="P:GPI anchor biosynthetic process"/>
    <property type="evidence" value="ECO:0007669"/>
    <property type="project" value="TreeGrafter"/>
</dbReference>
<evidence type="ECO:0000313" key="3">
    <source>
        <dbReference type="Proteomes" id="UP000530564"/>
    </source>
</evidence>
<keyword evidence="2" id="KW-0378">Hydrolase</keyword>
<proteinExistence type="predicted"/>
<reference evidence="2 3" key="1">
    <citation type="submission" date="2020-08" db="EMBL/GenBank/DDBJ databases">
        <title>Genomic Encyclopedia of Type Strains, Phase IV (KMG-IV): sequencing the most valuable type-strain genomes for metagenomic binning, comparative biology and taxonomic classification.</title>
        <authorList>
            <person name="Goeker M."/>
        </authorList>
    </citation>
    <scope>NUCLEOTIDE SEQUENCE [LARGE SCALE GENOMIC DNA]</scope>
    <source>
        <strain evidence="2 3">DSM 21793</strain>
    </source>
</reference>
<dbReference type="GO" id="GO:0004527">
    <property type="term" value="F:exonuclease activity"/>
    <property type="evidence" value="ECO:0007669"/>
    <property type="project" value="UniProtKB-KW"/>
</dbReference>
<keyword evidence="3" id="KW-1185">Reference proteome</keyword>
<dbReference type="Gene3D" id="3.60.10.10">
    <property type="entry name" value="Endonuclease/exonuclease/phosphatase"/>
    <property type="match status" value="1"/>
</dbReference>
<dbReference type="AlphaFoldDB" id="A0A840A7F3"/>
<comment type="caution">
    <text evidence="2">The sequence shown here is derived from an EMBL/GenBank/DDBJ whole genome shotgun (WGS) entry which is preliminary data.</text>
</comment>
<organism evidence="2 3">
    <name type="scientific">Phenylobacterium haematophilum</name>
    <dbReference type="NCBI Taxonomy" id="98513"/>
    <lineage>
        <taxon>Bacteria</taxon>
        <taxon>Pseudomonadati</taxon>
        <taxon>Pseudomonadota</taxon>
        <taxon>Alphaproteobacteria</taxon>
        <taxon>Caulobacterales</taxon>
        <taxon>Caulobacteraceae</taxon>
        <taxon>Phenylobacterium</taxon>
    </lineage>
</organism>
<dbReference type="SUPFAM" id="SSF56219">
    <property type="entry name" value="DNase I-like"/>
    <property type="match status" value="1"/>
</dbReference>
<sequence length="244" mass="26695">MKLLTWNIQAGIGTSRYRDYLLRAHLQLVHAPSKTRTLENIAREIAPYDIVCLQEVDLGGRRAGYRSQVEDIAELSGHDHVAVQENRRIPGISRHGNAILSRWPIASVRDLKLPGRVTGRGCLVAEIAGRDDLTVACLHLSLGASDQHLQLDAVAQALSGAPSWAVLGDFNCGARSAPFEAFREATGGLLHRPSPPTFPAWRPTRDFDHIVIGGNVLLTHYQCEHATFSDHRAVSAVVQPRAAN</sequence>
<dbReference type="InterPro" id="IPR051916">
    <property type="entry name" value="GPI-anchor_lipid_remodeler"/>
</dbReference>
<dbReference type="EMBL" id="JACIDK010000010">
    <property type="protein sequence ID" value="MBB3893391.1"/>
    <property type="molecule type" value="Genomic_DNA"/>
</dbReference>
<keyword evidence="2" id="KW-0540">Nuclease</keyword>
<evidence type="ECO:0000313" key="2">
    <source>
        <dbReference type="EMBL" id="MBB3893391.1"/>
    </source>
</evidence>
<name>A0A840A7F3_9CAUL</name>